<organism evidence="4 5">
    <name type="scientific">Ditylenchus destructor</name>
    <dbReference type="NCBI Taxonomy" id="166010"/>
    <lineage>
        <taxon>Eukaryota</taxon>
        <taxon>Metazoa</taxon>
        <taxon>Ecdysozoa</taxon>
        <taxon>Nematoda</taxon>
        <taxon>Chromadorea</taxon>
        <taxon>Rhabditida</taxon>
        <taxon>Tylenchina</taxon>
        <taxon>Tylenchomorpha</taxon>
        <taxon>Sphaerularioidea</taxon>
        <taxon>Anguinidae</taxon>
        <taxon>Anguininae</taxon>
        <taxon>Ditylenchus</taxon>
    </lineage>
</organism>
<proteinExistence type="predicted"/>
<keyword evidence="2" id="KW-0732">Signal</keyword>
<dbReference type="InterPro" id="IPR043504">
    <property type="entry name" value="Peptidase_S1_PA_chymotrypsin"/>
</dbReference>
<dbReference type="GO" id="GO:0006508">
    <property type="term" value="P:proteolysis"/>
    <property type="evidence" value="ECO:0007669"/>
    <property type="project" value="InterPro"/>
</dbReference>
<dbReference type="AlphaFoldDB" id="A0AAD4MX74"/>
<evidence type="ECO:0000256" key="1">
    <source>
        <dbReference type="ARBA" id="ARBA00023157"/>
    </source>
</evidence>
<dbReference type="SUPFAM" id="SSF50494">
    <property type="entry name" value="Trypsin-like serine proteases"/>
    <property type="match status" value="1"/>
</dbReference>
<gene>
    <name evidence="4" type="ORF">DdX_13192</name>
</gene>
<evidence type="ECO:0000313" key="4">
    <source>
        <dbReference type="EMBL" id="KAI1706151.1"/>
    </source>
</evidence>
<dbReference type="CDD" id="cd00190">
    <property type="entry name" value="Tryp_SPc"/>
    <property type="match status" value="1"/>
</dbReference>
<keyword evidence="5" id="KW-1185">Reference proteome</keyword>
<dbReference type="PANTHER" id="PTHR24252">
    <property type="entry name" value="ACROSIN-RELATED"/>
    <property type="match status" value="1"/>
</dbReference>
<dbReference type="InterPro" id="IPR001254">
    <property type="entry name" value="Trypsin_dom"/>
</dbReference>
<keyword evidence="1" id="KW-1015">Disulfide bond</keyword>
<dbReference type="PROSITE" id="PS50240">
    <property type="entry name" value="TRYPSIN_DOM"/>
    <property type="match status" value="1"/>
</dbReference>
<accession>A0AAD4MX74</accession>
<dbReference type="Pfam" id="PF00089">
    <property type="entry name" value="Trypsin"/>
    <property type="match status" value="1"/>
</dbReference>
<dbReference type="PRINTS" id="PR00722">
    <property type="entry name" value="CHYMOTRYPSIN"/>
</dbReference>
<evidence type="ECO:0000313" key="5">
    <source>
        <dbReference type="Proteomes" id="UP001201812"/>
    </source>
</evidence>
<dbReference type="SMART" id="SM00020">
    <property type="entry name" value="Tryp_SPc"/>
    <property type="match status" value="1"/>
</dbReference>
<dbReference type="EMBL" id="JAKKPZ010000050">
    <property type="protein sequence ID" value="KAI1706151.1"/>
    <property type="molecule type" value="Genomic_DNA"/>
</dbReference>
<feature type="domain" description="Peptidase S1" evidence="3">
    <location>
        <begin position="49"/>
        <end position="299"/>
    </location>
</feature>
<feature type="chain" id="PRO_5041974874" evidence="2">
    <location>
        <begin position="25"/>
        <end position="307"/>
    </location>
</feature>
<evidence type="ECO:0000259" key="3">
    <source>
        <dbReference type="PROSITE" id="PS50240"/>
    </source>
</evidence>
<dbReference type="InterPro" id="IPR009003">
    <property type="entry name" value="Peptidase_S1_PA"/>
</dbReference>
<sequence length="307" mass="34906">MFRIRMLSILFSVLLNFYISHGSSRNLLKEELNCGITQFNETHDEHHRIEHGIKVPLGKWPWLAAIVKRDNYTKPQWCSATVISPQYILAAGHCVDKHYINDSRKLQVVAGALDITSKEAKRIDIESYEVHPDYVLMQEGTKLKQLDNDIAIFKLSERLQFSDRIQPICLARSFQEVPDWRNESAVIAGWGEKAYGERTNVLLEGRVHFNRIAVCKIDYNVTHGIPLKADIHVCAIGEHQKIMGGDSGGPLFVQLELVDSQTGKKRYMQVGITSFFGEPYPGVFARVTAFCDFIERATKSEVKCLPK</sequence>
<comment type="caution">
    <text evidence="4">The sequence shown here is derived from an EMBL/GenBank/DDBJ whole genome shotgun (WGS) entry which is preliminary data.</text>
</comment>
<dbReference type="Gene3D" id="2.40.10.10">
    <property type="entry name" value="Trypsin-like serine proteases"/>
    <property type="match status" value="1"/>
</dbReference>
<dbReference type="InterPro" id="IPR001314">
    <property type="entry name" value="Peptidase_S1A"/>
</dbReference>
<name>A0AAD4MX74_9BILA</name>
<protein>
    <submittedName>
        <fullName evidence="4">Trypsin domain-containing protein</fullName>
    </submittedName>
</protein>
<evidence type="ECO:0000256" key="2">
    <source>
        <dbReference type="SAM" id="SignalP"/>
    </source>
</evidence>
<dbReference type="Proteomes" id="UP001201812">
    <property type="component" value="Unassembled WGS sequence"/>
</dbReference>
<dbReference type="PANTHER" id="PTHR24252:SF7">
    <property type="entry name" value="HYALIN"/>
    <property type="match status" value="1"/>
</dbReference>
<dbReference type="GO" id="GO:0004252">
    <property type="term" value="F:serine-type endopeptidase activity"/>
    <property type="evidence" value="ECO:0007669"/>
    <property type="project" value="InterPro"/>
</dbReference>
<feature type="signal peptide" evidence="2">
    <location>
        <begin position="1"/>
        <end position="24"/>
    </location>
</feature>
<reference evidence="4" key="1">
    <citation type="submission" date="2022-01" db="EMBL/GenBank/DDBJ databases">
        <title>Genome Sequence Resource for Two Populations of Ditylenchus destructor, the Migratory Endoparasitic Phytonematode.</title>
        <authorList>
            <person name="Zhang H."/>
            <person name="Lin R."/>
            <person name="Xie B."/>
        </authorList>
    </citation>
    <scope>NUCLEOTIDE SEQUENCE</scope>
    <source>
        <strain evidence="4">BazhouSP</strain>
    </source>
</reference>
<dbReference type="FunFam" id="2.40.10.10:FF:000068">
    <property type="entry name" value="transmembrane protease serine 2"/>
    <property type="match status" value="1"/>
</dbReference>